<evidence type="ECO:0000256" key="3">
    <source>
        <dbReference type="ARBA" id="ARBA00024356"/>
    </source>
</evidence>
<keyword evidence="5" id="KW-1185">Reference proteome</keyword>
<dbReference type="STRING" id="490189.SAMN02927903_02736"/>
<dbReference type="EMBL" id="FMVF01000014">
    <property type="protein sequence ID" value="SCY88221.1"/>
    <property type="molecule type" value="Genomic_DNA"/>
</dbReference>
<gene>
    <name evidence="4" type="ORF">SAMN02927903_02736</name>
</gene>
<keyword evidence="2" id="KW-0808">Transferase</keyword>
<name>A0A1G5JJZ7_9FLAO</name>
<dbReference type="InterPro" id="IPR023296">
    <property type="entry name" value="Glyco_hydro_beta-prop_sf"/>
</dbReference>
<keyword evidence="4" id="KW-0378">Hydrolase</keyword>
<dbReference type="Gene3D" id="2.115.10.20">
    <property type="entry name" value="Glycosyl hydrolase domain, family 43"/>
    <property type="match status" value="1"/>
</dbReference>
<dbReference type="Proteomes" id="UP000199354">
    <property type="component" value="Unassembled WGS sequence"/>
</dbReference>
<dbReference type="Pfam" id="PF04041">
    <property type="entry name" value="Glyco_hydro_130"/>
    <property type="match status" value="1"/>
</dbReference>
<dbReference type="InterPro" id="IPR007184">
    <property type="entry name" value="Mannoside_phosphorylase"/>
</dbReference>
<protein>
    <submittedName>
        <fullName evidence="4">Predicted glycosyl hydrolase, GH43/DUF377 family</fullName>
    </submittedName>
</protein>
<dbReference type="CDD" id="cd18614">
    <property type="entry name" value="GH130"/>
    <property type="match status" value="1"/>
</dbReference>
<dbReference type="PANTHER" id="PTHR34106:SF5">
    <property type="entry name" value="GLYCOSIDASE"/>
    <property type="match status" value="1"/>
</dbReference>
<dbReference type="GO" id="GO:0016787">
    <property type="term" value="F:hydrolase activity"/>
    <property type="evidence" value="ECO:0007669"/>
    <property type="project" value="UniProtKB-KW"/>
</dbReference>
<dbReference type="PIRSF" id="PIRSF016202">
    <property type="entry name" value="PH1107"/>
    <property type="match status" value="1"/>
</dbReference>
<organism evidence="4 5">
    <name type="scientific">Flavobacterium caeni</name>
    <dbReference type="NCBI Taxonomy" id="490189"/>
    <lineage>
        <taxon>Bacteria</taxon>
        <taxon>Pseudomonadati</taxon>
        <taxon>Bacteroidota</taxon>
        <taxon>Flavobacteriia</taxon>
        <taxon>Flavobacteriales</taxon>
        <taxon>Flavobacteriaceae</taxon>
        <taxon>Flavobacterium</taxon>
    </lineage>
</organism>
<evidence type="ECO:0000313" key="5">
    <source>
        <dbReference type="Proteomes" id="UP000199354"/>
    </source>
</evidence>
<comment type="similarity">
    <text evidence="3">Belongs to the glycosyl hydrolase 130 family.</text>
</comment>
<evidence type="ECO:0000256" key="1">
    <source>
        <dbReference type="ARBA" id="ARBA00022676"/>
    </source>
</evidence>
<dbReference type="PANTHER" id="PTHR34106">
    <property type="entry name" value="GLYCOSIDASE"/>
    <property type="match status" value="1"/>
</dbReference>
<evidence type="ECO:0000256" key="2">
    <source>
        <dbReference type="ARBA" id="ARBA00022679"/>
    </source>
</evidence>
<dbReference type="GO" id="GO:0016757">
    <property type="term" value="F:glycosyltransferase activity"/>
    <property type="evidence" value="ECO:0007669"/>
    <property type="project" value="UniProtKB-KW"/>
</dbReference>
<keyword evidence="1" id="KW-0328">Glycosyltransferase</keyword>
<reference evidence="4 5" key="1">
    <citation type="submission" date="2016-10" db="EMBL/GenBank/DDBJ databases">
        <authorList>
            <person name="de Groot N.N."/>
        </authorList>
    </citation>
    <scope>NUCLEOTIDE SEQUENCE [LARGE SCALE GENOMIC DNA]</scope>
    <source>
        <strain evidence="4 5">CGMCC 1.7031</strain>
    </source>
</reference>
<accession>A0A1G5JJZ7</accession>
<sequence length="335" mass="38673">MVAVQKHGIVLEKREVDFEIEGVLNPAVIMEDGEIHMFYRAVAKGNRSTIGYCRLSDPLTVAERLDYPIMSPEYFYENHGVEDPRIVKIEDTYYMSYCAYDGINAFGAVATSKDRKRFEKQGILVPQVEGDQFREWLHFSGNINLKYFRLNMGNNYVWDKNLIFFPRRIYGQLFFLHRIKPGIQMASVDTLKDLTPAYWEDYLQNLEDYIVLDPKYEHELSYIGNGCPPIETEHGWLLIYHGVHDVVSGYMYTACAALLDKDNPAKEIGRLPYPLFIPEAEWELKGYVNNVVFPSGAVVLEDDLYIYYGAADERIAVASCKMSELLQELLLHKTI</sequence>
<proteinExistence type="inferred from homology"/>
<dbReference type="RefSeq" id="WP_091145184.1">
    <property type="nucleotide sequence ID" value="NZ_FMVF01000014.1"/>
</dbReference>
<dbReference type="SUPFAM" id="SSF75005">
    <property type="entry name" value="Arabinanase/levansucrase/invertase"/>
    <property type="match status" value="1"/>
</dbReference>
<dbReference type="OrthoDB" id="9775877at2"/>
<dbReference type="AlphaFoldDB" id="A0A1G5JJZ7"/>
<evidence type="ECO:0000313" key="4">
    <source>
        <dbReference type="EMBL" id="SCY88221.1"/>
    </source>
</evidence>